<keyword evidence="1" id="KW-0812">Transmembrane</keyword>
<evidence type="ECO:0000313" key="3">
    <source>
        <dbReference type="Proteomes" id="UP000250266"/>
    </source>
</evidence>
<evidence type="ECO:0000313" key="2">
    <source>
        <dbReference type="EMBL" id="OCK74780.1"/>
    </source>
</evidence>
<sequence length="86" mass="9367">MVVGLDILAAIAAIISASTAIAELVADRKKKRKAKTDGANHSVDGLEAALNRMRSRLESEYGKLKRTDPSMAAISRREFSRDFAFS</sequence>
<dbReference type="Proteomes" id="UP000250266">
    <property type="component" value="Unassembled WGS sequence"/>
</dbReference>
<reference evidence="2 3" key="1">
    <citation type="journal article" date="2016" name="Nat. Commun.">
        <title>Ectomycorrhizal ecology is imprinted in the genome of the dominant symbiotic fungus Cenococcum geophilum.</title>
        <authorList>
            <consortium name="DOE Joint Genome Institute"/>
            <person name="Peter M."/>
            <person name="Kohler A."/>
            <person name="Ohm R.A."/>
            <person name="Kuo A."/>
            <person name="Krutzmann J."/>
            <person name="Morin E."/>
            <person name="Arend M."/>
            <person name="Barry K.W."/>
            <person name="Binder M."/>
            <person name="Choi C."/>
            <person name="Clum A."/>
            <person name="Copeland A."/>
            <person name="Grisel N."/>
            <person name="Haridas S."/>
            <person name="Kipfer T."/>
            <person name="LaButti K."/>
            <person name="Lindquist E."/>
            <person name="Lipzen A."/>
            <person name="Maire R."/>
            <person name="Meier B."/>
            <person name="Mihaltcheva S."/>
            <person name="Molinier V."/>
            <person name="Murat C."/>
            <person name="Poggeler S."/>
            <person name="Quandt C.A."/>
            <person name="Sperisen C."/>
            <person name="Tritt A."/>
            <person name="Tisserant E."/>
            <person name="Crous P.W."/>
            <person name="Henrissat B."/>
            <person name="Nehls U."/>
            <person name="Egli S."/>
            <person name="Spatafora J.W."/>
            <person name="Grigoriev I.V."/>
            <person name="Martin F.M."/>
        </authorList>
    </citation>
    <scope>NUCLEOTIDE SEQUENCE [LARGE SCALE GENOMIC DNA]</scope>
    <source>
        <strain evidence="2 3">CBS 459.81</strain>
    </source>
</reference>
<accession>A0A8E2J9Y4</accession>
<keyword evidence="1" id="KW-1133">Transmembrane helix</keyword>
<keyword evidence="3" id="KW-1185">Reference proteome</keyword>
<organism evidence="2 3">
    <name type="scientific">Lepidopterella palustris CBS 459.81</name>
    <dbReference type="NCBI Taxonomy" id="1314670"/>
    <lineage>
        <taxon>Eukaryota</taxon>
        <taxon>Fungi</taxon>
        <taxon>Dikarya</taxon>
        <taxon>Ascomycota</taxon>
        <taxon>Pezizomycotina</taxon>
        <taxon>Dothideomycetes</taxon>
        <taxon>Pleosporomycetidae</taxon>
        <taxon>Mytilinidiales</taxon>
        <taxon>Argynnaceae</taxon>
        <taxon>Lepidopterella</taxon>
    </lineage>
</organism>
<evidence type="ECO:0000256" key="1">
    <source>
        <dbReference type="SAM" id="Phobius"/>
    </source>
</evidence>
<feature type="transmembrane region" description="Helical" evidence="1">
    <location>
        <begin position="6"/>
        <end position="26"/>
    </location>
</feature>
<dbReference type="AlphaFoldDB" id="A0A8E2J9Y4"/>
<keyword evidence="1" id="KW-0472">Membrane</keyword>
<protein>
    <submittedName>
        <fullName evidence="2">Uncharacterized protein</fullName>
    </submittedName>
</protein>
<dbReference type="EMBL" id="KV745417">
    <property type="protein sequence ID" value="OCK74780.1"/>
    <property type="molecule type" value="Genomic_DNA"/>
</dbReference>
<name>A0A8E2J9Y4_9PEZI</name>
<gene>
    <name evidence="2" type="ORF">K432DRAFT_386612</name>
</gene>
<proteinExistence type="predicted"/>